<protein>
    <recommendedName>
        <fullName evidence="2 8">Elongation factor G</fullName>
    </recommendedName>
</protein>
<dbReference type="SUPFAM" id="SSF54980">
    <property type="entry name" value="EF-G C-terminal domain-like"/>
    <property type="match status" value="2"/>
</dbReference>
<evidence type="ECO:0000259" key="9">
    <source>
        <dbReference type="PROSITE" id="PS51722"/>
    </source>
</evidence>
<dbReference type="SMART" id="SM00889">
    <property type="entry name" value="EFG_IV"/>
    <property type="match status" value="1"/>
</dbReference>
<dbReference type="InterPro" id="IPR004540">
    <property type="entry name" value="Transl_elong_EFG/EF2"/>
</dbReference>
<dbReference type="Gene3D" id="2.40.30.10">
    <property type="entry name" value="Translation factors"/>
    <property type="match status" value="1"/>
</dbReference>
<dbReference type="FunFam" id="3.30.70.240:FF:000001">
    <property type="entry name" value="Elongation factor G"/>
    <property type="match status" value="1"/>
</dbReference>
<dbReference type="InterPro" id="IPR000640">
    <property type="entry name" value="EFG_V-like"/>
</dbReference>
<dbReference type="InterPro" id="IPR014721">
    <property type="entry name" value="Ribsml_uS5_D2-typ_fold_subgr"/>
</dbReference>
<feature type="domain" description="Tr-type G" evidence="9">
    <location>
        <begin position="6"/>
        <end position="277"/>
    </location>
</feature>
<dbReference type="InterPro" id="IPR005517">
    <property type="entry name" value="Transl_elong_EFG/EF2_IV"/>
</dbReference>
<keyword evidence="3" id="KW-0547">Nucleotide-binding</keyword>
<dbReference type="NCBIfam" id="NF009891">
    <property type="entry name" value="PRK13351.1-1"/>
    <property type="match status" value="1"/>
</dbReference>
<dbReference type="InterPro" id="IPR035647">
    <property type="entry name" value="EFG_III/V"/>
</dbReference>
<dbReference type="SUPFAM" id="SSF52540">
    <property type="entry name" value="P-loop containing nucleoside triphosphate hydrolases"/>
    <property type="match status" value="1"/>
</dbReference>
<accession>A0A7C4AJ37</accession>
<keyword evidence="6" id="KW-0342">GTP-binding</keyword>
<keyword evidence="4 10" id="KW-0251">Elongation factor</keyword>
<dbReference type="Pfam" id="PF14492">
    <property type="entry name" value="EFG_III"/>
    <property type="match status" value="1"/>
</dbReference>
<dbReference type="GO" id="GO:0005525">
    <property type="term" value="F:GTP binding"/>
    <property type="evidence" value="ECO:0007669"/>
    <property type="project" value="UniProtKB-UniRule"/>
</dbReference>
<dbReference type="SUPFAM" id="SSF54211">
    <property type="entry name" value="Ribosomal protein S5 domain 2-like"/>
    <property type="match status" value="1"/>
</dbReference>
<dbReference type="FunFam" id="3.30.230.10:FF:000003">
    <property type="entry name" value="Elongation factor G"/>
    <property type="match status" value="1"/>
</dbReference>
<dbReference type="PROSITE" id="PS51722">
    <property type="entry name" value="G_TR_2"/>
    <property type="match status" value="1"/>
</dbReference>
<dbReference type="Pfam" id="PF00009">
    <property type="entry name" value="GTP_EFTU"/>
    <property type="match status" value="1"/>
</dbReference>
<evidence type="ECO:0000256" key="4">
    <source>
        <dbReference type="ARBA" id="ARBA00022768"/>
    </source>
</evidence>
<dbReference type="FunFam" id="3.30.70.870:FF:000016">
    <property type="entry name" value="Translation elongation factor G"/>
    <property type="match status" value="1"/>
</dbReference>
<keyword evidence="5" id="KW-0648">Protein biosynthesis</keyword>
<dbReference type="CDD" id="cd01434">
    <property type="entry name" value="EFG_mtEFG1_IV"/>
    <property type="match status" value="1"/>
</dbReference>
<dbReference type="SUPFAM" id="SSF50447">
    <property type="entry name" value="Translation proteins"/>
    <property type="match status" value="1"/>
</dbReference>
<dbReference type="Gene3D" id="3.30.70.870">
    <property type="entry name" value="Elongation Factor G (Translational Gtpase), domain 3"/>
    <property type="match status" value="1"/>
</dbReference>
<dbReference type="InterPro" id="IPR035649">
    <property type="entry name" value="EFG_V"/>
</dbReference>
<evidence type="ECO:0000256" key="3">
    <source>
        <dbReference type="ARBA" id="ARBA00022741"/>
    </source>
</evidence>
<dbReference type="GO" id="GO:0032790">
    <property type="term" value="P:ribosome disassembly"/>
    <property type="evidence" value="ECO:0007669"/>
    <property type="project" value="TreeGrafter"/>
</dbReference>
<dbReference type="GO" id="GO:0003746">
    <property type="term" value="F:translation elongation factor activity"/>
    <property type="evidence" value="ECO:0007669"/>
    <property type="project" value="UniProtKB-UniRule"/>
</dbReference>
<dbReference type="CDD" id="cd03713">
    <property type="entry name" value="EFG_mtEFG_C"/>
    <property type="match status" value="1"/>
</dbReference>
<dbReference type="PANTHER" id="PTHR43261">
    <property type="entry name" value="TRANSLATION ELONGATION FACTOR G-RELATED"/>
    <property type="match status" value="1"/>
</dbReference>
<dbReference type="Gene3D" id="3.30.230.10">
    <property type="match status" value="1"/>
</dbReference>
<dbReference type="NCBIfam" id="TIGR00231">
    <property type="entry name" value="small_GTP"/>
    <property type="match status" value="1"/>
</dbReference>
<dbReference type="CDD" id="cd16262">
    <property type="entry name" value="EFG_III"/>
    <property type="match status" value="1"/>
</dbReference>
<dbReference type="EMBL" id="DTHO01000022">
    <property type="protein sequence ID" value="HGG99301.1"/>
    <property type="molecule type" value="Genomic_DNA"/>
</dbReference>
<dbReference type="InterPro" id="IPR009000">
    <property type="entry name" value="Transl_B-barrel_sf"/>
</dbReference>
<reference evidence="10" key="1">
    <citation type="journal article" date="2020" name="mSystems">
        <title>Genome- and Community-Level Interaction Insights into Carbon Utilization and Element Cycling Functions of Hydrothermarchaeota in Hydrothermal Sediment.</title>
        <authorList>
            <person name="Zhou Z."/>
            <person name="Liu Y."/>
            <person name="Xu W."/>
            <person name="Pan J."/>
            <person name="Luo Z.H."/>
            <person name="Li M."/>
        </authorList>
    </citation>
    <scope>NUCLEOTIDE SEQUENCE [LARGE SCALE GENOMIC DNA]</scope>
    <source>
        <strain evidence="10">SpSt-788</strain>
    </source>
</reference>
<dbReference type="CDD" id="cd04088">
    <property type="entry name" value="EFG_mtEFG_II"/>
    <property type="match status" value="1"/>
</dbReference>
<evidence type="ECO:0000256" key="6">
    <source>
        <dbReference type="ARBA" id="ARBA00023134"/>
    </source>
</evidence>
<dbReference type="Pfam" id="PF22042">
    <property type="entry name" value="EF-G_D2"/>
    <property type="match status" value="1"/>
</dbReference>
<gene>
    <name evidence="10" type="primary">fusA</name>
    <name evidence="10" type="ORF">ENV75_02465</name>
</gene>
<dbReference type="Gene3D" id="3.40.50.300">
    <property type="entry name" value="P-loop containing nucleotide triphosphate hydrolases"/>
    <property type="match status" value="1"/>
</dbReference>
<name>A0A7C4AJ37_9BACT</name>
<dbReference type="InterPro" id="IPR005225">
    <property type="entry name" value="Small_GTP-bd"/>
</dbReference>
<dbReference type="Pfam" id="PF03764">
    <property type="entry name" value="EFG_IV"/>
    <property type="match status" value="1"/>
</dbReference>
<organism evidence="10">
    <name type="scientific">Thermodesulfovibrio aggregans</name>
    <dbReference type="NCBI Taxonomy" id="86166"/>
    <lineage>
        <taxon>Bacteria</taxon>
        <taxon>Pseudomonadati</taxon>
        <taxon>Nitrospirota</taxon>
        <taxon>Thermodesulfovibrionia</taxon>
        <taxon>Thermodesulfovibrionales</taxon>
        <taxon>Thermodesulfovibrionaceae</taxon>
        <taxon>Thermodesulfovibrio</taxon>
    </lineage>
</organism>
<dbReference type="Gene3D" id="3.30.70.240">
    <property type="match status" value="1"/>
</dbReference>
<comment type="function">
    <text evidence="7">Catalyzes the GTP-dependent ribosomal translocation step during translation elongation. During this step, the ribosome changes from the pre-translocational (PRE) to the post-translocational (POST) state as the newly formed A-site-bound peptidyl-tRNA and P-site-bound deacylated tRNA move to the P and E sites, respectively. Catalyzes the coordinated movement of the two tRNA molecules, the mRNA and conformational changes in the ribosome.</text>
</comment>
<evidence type="ECO:0000256" key="7">
    <source>
        <dbReference type="ARBA" id="ARBA00024731"/>
    </source>
</evidence>
<sequence length="698" mass="77135">MSRDITKIRNIAIVAHAGAGNTKLAEQILFKTGQIDRVTTGETSGKVIDYEPEEIARNMTLSSKAAYCDYKDYRINIIDTPGFVNFLEDTKNALRVVDGVVVIVSAISGVKAETERIWKYCDDYDLPRVVFVNKLDKENSSFDRAVAEIEKVFRQDAIPLTLPVGEGPGLYGIVDLISLKAYVQDGKSLKEVSIPEELKNKVEEHRKKFVEKIAELDDALLEKYLEGEELSEEELRKGLHDASLARRFIPVLAGSALLGIGIEALLDSLILCLPDPAERANIYPIKGKNPKDGSEIIRKPLADEPLAAYVFKTIIDPFAGKISYIRVFSGVLKADSTVLNVNTAIKERVGQVYYILGKQQIPCQKAGPGEMVATVKLKDTLTGHTLCDEANPIELPSVRFAEPIISYAIAPKTRGDEEKVSAGLHKLLEEDPTLKFSRDEESKDMILSGMGQVHIEVALEKLKRKFGVEVNLMAPKVPYRETIKAVARAQGKYKKQSGGRGQYGDCWIEIEPLARGGGYEFVDKIVGGVIPQQYRPAVEKGIIETMKEGILAGYPIIDIKVTLYDGSYHPVDSSELAFKIAGAFALKKAFMEAKPVLLEPIMKAEIIVPEETLGTIIGDLNARRGKVQGMEPQAGGNQKIIALVPMAEMLTYANQLHSMTSGRGIYSMEFSHYEEVPSHIAQKIIAERQKERQAKAEE</sequence>
<evidence type="ECO:0000256" key="5">
    <source>
        <dbReference type="ARBA" id="ARBA00022917"/>
    </source>
</evidence>
<comment type="similarity">
    <text evidence="1">Belongs to the TRAFAC class translation factor GTPase superfamily. Classic translation factor GTPase family. EF-G/EF-2 subfamily.</text>
</comment>
<dbReference type="InterPro" id="IPR020568">
    <property type="entry name" value="Ribosomal_Su5_D2-typ_SF"/>
</dbReference>
<evidence type="ECO:0000256" key="1">
    <source>
        <dbReference type="ARBA" id="ARBA00005870"/>
    </source>
</evidence>
<dbReference type="Pfam" id="PF00679">
    <property type="entry name" value="EFG_C"/>
    <property type="match status" value="1"/>
</dbReference>
<dbReference type="SMART" id="SM00838">
    <property type="entry name" value="EFG_C"/>
    <property type="match status" value="1"/>
</dbReference>
<dbReference type="FunFam" id="3.40.50.300:FF:001994">
    <property type="entry name" value="Translation elongation factor G"/>
    <property type="match status" value="1"/>
</dbReference>
<dbReference type="NCBIfam" id="NF009381">
    <property type="entry name" value="PRK12740.1-5"/>
    <property type="match status" value="1"/>
</dbReference>
<dbReference type="PANTHER" id="PTHR43261:SF7">
    <property type="entry name" value="ELONGATION FACTOR G-LIKE PROTEIN"/>
    <property type="match status" value="1"/>
</dbReference>
<dbReference type="NCBIfam" id="TIGR00484">
    <property type="entry name" value="EF-G"/>
    <property type="match status" value="1"/>
</dbReference>
<dbReference type="AlphaFoldDB" id="A0A7C4AJ37"/>
<proteinExistence type="inferred from homology"/>
<dbReference type="InterPro" id="IPR009022">
    <property type="entry name" value="EFG_III"/>
</dbReference>
<comment type="caution">
    <text evidence="10">The sequence shown here is derived from an EMBL/GenBank/DDBJ whole genome shotgun (WGS) entry which is preliminary data.</text>
</comment>
<dbReference type="InterPro" id="IPR041095">
    <property type="entry name" value="EFG_II"/>
</dbReference>
<dbReference type="PRINTS" id="PR00315">
    <property type="entry name" value="ELONGATNFCT"/>
</dbReference>
<dbReference type="InterPro" id="IPR027417">
    <property type="entry name" value="P-loop_NTPase"/>
</dbReference>
<dbReference type="InterPro" id="IPR047872">
    <property type="entry name" value="EFG_IV"/>
</dbReference>
<evidence type="ECO:0000256" key="8">
    <source>
        <dbReference type="NCBIfam" id="TIGR00484"/>
    </source>
</evidence>
<dbReference type="GO" id="GO:0003924">
    <property type="term" value="F:GTPase activity"/>
    <property type="evidence" value="ECO:0007669"/>
    <property type="project" value="InterPro"/>
</dbReference>
<evidence type="ECO:0000256" key="2">
    <source>
        <dbReference type="ARBA" id="ARBA00017872"/>
    </source>
</evidence>
<dbReference type="NCBIfam" id="NF009379">
    <property type="entry name" value="PRK12740.1-3"/>
    <property type="match status" value="1"/>
</dbReference>
<dbReference type="InterPro" id="IPR053905">
    <property type="entry name" value="EF-G-like_DII"/>
</dbReference>
<evidence type="ECO:0000313" key="10">
    <source>
        <dbReference type="EMBL" id="HGG99301.1"/>
    </source>
</evidence>
<dbReference type="InterPro" id="IPR000795">
    <property type="entry name" value="T_Tr_GTP-bd_dom"/>
</dbReference>